<dbReference type="EMBL" id="KZ454991">
    <property type="protein sequence ID" value="PKI83480.1"/>
    <property type="molecule type" value="Genomic_DNA"/>
</dbReference>
<keyword evidence="2 3" id="KW-0040">ANK repeat</keyword>
<dbReference type="PROSITE" id="PS50088">
    <property type="entry name" value="ANK_REPEAT"/>
    <property type="match status" value="3"/>
</dbReference>
<evidence type="ECO:0000256" key="3">
    <source>
        <dbReference type="PROSITE-ProRule" id="PRU00023"/>
    </source>
</evidence>
<evidence type="ECO:0000256" key="1">
    <source>
        <dbReference type="ARBA" id="ARBA00022737"/>
    </source>
</evidence>
<dbReference type="GO" id="GO:0005634">
    <property type="term" value="C:nucleus"/>
    <property type="evidence" value="ECO:0007669"/>
    <property type="project" value="TreeGrafter"/>
</dbReference>
<dbReference type="Proteomes" id="UP000232875">
    <property type="component" value="Unassembled WGS sequence"/>
</dbReference>
<evidence type="ECO:0000256" key="2">
    <source>
        <dbReference type="ARBA" id="ARBA00023043"/>
    </source>
</evidence>
<evidence type="ECO:0000313" key="5">
    <source>
        <dbReference type="Proteomes" id="UP000232875"/>
    </source>
</evidence>
<dbReference type="SUPFAM" id="SSF48403">
    <property type="entry name" value="Ankyrin repeat"/>
    <property type="match status" value="1"/>
</dbReference>
<dbReference type="InterPro" id="IPR036770">
    <property type="entry name" value="Ankyrin_rpt-contain_sf"/>
</dbReference>
<keyword evidence="5" id="KW-1185">Reference proteome</keyword>
<proteinExistence type="predicted"/>
<feature type="repeat" description="ANK" evidence="3">
    <location>
        <begin position="192"/>
        <end position="225"/>
    </location>
</feature>
<reference evidence="4 5" key="1">
    <citation type="submission" date="2017-10" db="EMBL/GenBank/DDBJ databases">
        <title>A novel species of cold-tolerant Malassezia isolated from bats.</title>
        <authorList>
            <person name="Lorch J.M."/>
            <person name="Palmer J.M."/>
            <person name="Vanderwolf K.J."/>
            <person name="Schmidt K.Z."/>
            <person name="Verant M.L."/>
            <person name="Weller T.J."/>
            <person name="Blehert D.S."/>
        </authorList>
    </citation>
    <scope>NUCLEOTIDE SEQUENCE [LARGE SCALE GENOMIC DNA]</scope>
    <source>
        <strain evidence="4 5">NWHC:44797-103</strain>
    </source>
</reference>
<accession>A0A2N1JAA0</accession>
<organism evidence="4 5">
    <name type="scientific">Malassezia vespertilionis</name>
    <dbReference type="NCBI Taxonomy" id="2020962"/>
    <lineage>
        <taxon>Eukaryota</taxon>
        <taxon>Fungi</taxon>
        <taxon>Dikarya</taxon>
        <taxon>Basidiomycota</taxon>
        <taxon>Ustilaginomycotina</taxon>
        <taxon>Malasseziomycetes</taxon>
        <taxon>Malasseziales</taxon>
        <taxon>Malasseziaceae</taxon>
        <taxon>Malassezia</taxon>
    </lineage>
</organism>
<dbReference type="AlphaFoldDB" id="A0A2N1JAA0"/>
<dbReference type="InterPro" id="IPR002110">
    <property type="entry name" value="Ankyrin_rpt"/>
</dbReference>
<dbReference type="PANTHER" id="PTHR24201:SF16">
    <property type="entry name" value="ANKYRIN-1-LIKE-RELATED"/>
    <property type="match status" value="1"/>
</dbReference>
<feature type="repeat" description="ANK" evidence="3">
    <location>
        <begin position="83"/>
        <end position="115"/>
    </location>
</feature>
<name>A0A2N1JAA0_9BASI</name>
<feature type="repeat" description="ANK" evidence="3">
    <location>
        <begin position="116"/>
        <end position="148"/>
    </location>
</feature>
<dbReference type="PROSITE" id="PS50297">
    <property type="entry name" value="ANK_REP_REGION"/>
    <property type="match status" value="3"/>
</dbReference>
<sequence>MSQDSKLHLACLDGKHHILYSCEGKIDLVQQYLDEDISAAQLNEQDADGRAPLHWAASDDAKLNIAKALLNTGKIDVDAPDHGGWTPVMIASSAGASQMLDLLLAHGASPHAVNNRKISALHYAASKNHAEIARALLVAGADANAQDGALQRPIHRAASAGHNAMIRTLLAPPPRADGSAHPKTRVNAVDRLGNTPLHLALDSGNQQTTAVLIGEGGADRTRPNADGILAEEMEGVGGQEQNRIRDFIVASFGAL</sequence>
<dbReference type="InterPro" id="IPR050776">
    <property type="entry name" value="Ank_Repeat/CDKN_Inhibitor"/>
</dbReference>
<keyword evidence="1" id="KW-0677">Repeat</keyword>
<dbReference type="PANTHER" id="PTHR24201">
    <property type="entry name" value="ANK_REP_REGION DOMAIN-CONTAINING PROTEIN"/>
    <property type="match status" value="1"/>
</dbReference>
<dbReference type="Pfam" id="PF12796">
    <property type="entry name" value="Ank_2"/>
    <property type="match status" value="2"/>
</dbReference>
<dbReference type="STRING" id="2020962.A0A2N1JAA0"/>
<evidence type="ECO:0000313" key="4">
    <source>
        <dbReference type="EMBL" id="PKI83480.1"/>
    </source>
</evidence>
<protein>
    <submittedName>
        <fullName evidence="4">Uncharacterized protein</fullName>
    </submittedName>
</protein>
<dbReference type="SMART" id="SM00248">
    <property type="entry name" value="ANK"/>
    <property type="match status" value="4"/>
</dbReference>
<gene>
    <name evidence="4" type="ORF">MVES_002410</name>
</gene>
<dbReference type="OrthoDB" id="539213at2759"/>
<dbReference type="Gene3D" id="1.25.40.20">
    <property type="entry name" value="Ankyrin repeat-containing domain"/>
    <property type="match status" value="3"/>
</dbReference>